<dbReference type="InterPro" id="IPR021874">
    <property type="entry name" value="Phage_Mu_Gp27"/>
</dbReference>
<organism evidence="1">
    <name type="scientific">Siphoviridae sp. ctabX13</name>
    <dbReference type="NCBI Taxonomy" id="2826389"/>
    <lineage>
        <taxon>Viruses</taxon>
        <taxon>Duplodnaviria</taxon>
        <taxon>Heunggongvirae</taxon>
        <taxon>Uroviricota</taxon>
        <taxon>Caudoviricetes</taxon>
    </lineage>
</organism>
<name>A0A8S5LW72_9CAUD</name>
<protein>
    <submittedName>
        <fullName evidence="1">Uncharacterized protein</fullName>
    </submittedName>
</protein>
<reference evidence="1" key="1">
    <citation type="journal article" date="2021" name="Proc. Natl. Acad. Sci. U.S.A.">
        <title>A Catalog of Tens of Thousands of Viruses from Human Metagenomes Reveals Hidden Associations with Chronic Diseases.</title>
        <authorList>
            <person name="Tisza M.J."/>
            <person name="Buck C.B."/>
        </authorList>
    </citation>
    <scope>NUCLEOTIDE SEQUENCE</scope>
    <source>
        <strain evidence="1">CtabX13</strain>
    </source>
</reference>
<evidence type="ECO:0000313" key="1">
    <source>
        <dbReference type="EMBL" id="DAD74301.1"/>
    </source>
</evidence>
<sequence>MADNRTHGKIDSLPVEVKTDVEESLLSGKTYKEISDDLNDAGYDVHESSVGRYGRKYLKRFESVRVAKQFAKLLAEDEVDRPPTELHEANNMIMSQILMEAMMDGEMKAKEMASVAKSIATLQSAQVNNERLKIKARENAGDIHTAMNVLKEKIFKEIAASHPDVAQILTELANETEEEMKNNIKG</sequence>
<proteinExistence type="predicted"/>
<dbReference type="Pfam" id="PF11985">
    <property type="entry name" value="Phage_Mu_Gp27"/>
    <property type="match status" value="1"/>
</dbReference>
<dbReference type="EMBL" id="BK014758">
    <property type="protein sequence ID" value="DAD74301.1"/>
    <property type="molecule type" value="Genomic_DNA"/>
</dbReference>
<accession>A0A8S5LW72</accession>